<sequence length="492" mass="55900">MSKPTSSTSPVGTLISSTYTNITYLAQLAVTRVMSNIRSGSLRILDYPSSRVYSFGSSSSSPVELRVISPTFWLRLFFMGDLGFSESYMYGEVSTDDLIQVFKLFLANRAHLATLDGTSSWVLGGMQRILNWRFVNNLSNSRSNISAHYDISNDMFKGFLSRDMTYSCAIWNEVDGDLMDGERRDTRYTGGQGILRIGQKSTPTYTTQVAADAEDPLYTAQMNKLKYIISLLRIPPFSDTPFRVLEIGSGWGSLSILLAQTYPHVHINTLTLSTQQKSLAEELILAQGLQDRITVHLMDYRSMPKEWQGVFDRVVSVEMVEAVGREYLQTYWEKINTCLHPTRGIGVVQSITIPEARFERYIREVDFIQKWIFPGGFLPTLTLLLTTLQAGSNGTLTIDSVENIGPHYARTLREWRRRFLETFEEVIRPALVKELGKGAIGKEGEEVEVFKRKWLYYYCYCEIGFSERVLGDHILTFCRQGCPDMKKAVVFP</sequence>
<dbReference type="PANTHER" id="PTHR43667">
    <property type="entry name" value="CYCLOPROPANE-FATTY-ACYL-PHOSPHOLIPID SYNTHASE"/>
    <property type="match status" value="1"/>
</dbReference>
<dbReference type="OrthoDB" id="8300214at2759"/>
<evidence type="ECO:0000256" key="5">
    <source>
        <dbReference type="ARBA" id="ARBA00023098"/>
    </source>
</evidence>
<evidence type="ECO:0000256" key="4">
    <source>
        <dbReference type="ARBA" id="ARBA00022691"/>
    </source>
</evidence>
<accession>V2YVW4</accession>
<evidence type="ECO:0000313" key="6">
    <source>
        <dbReference type="EMBL" id="ESK95834.1"/>
    </source>
</evidence>
<evidence type="ECO:0000313" key="7">
    <source>
        <dbReference type="Proteomes" id="UP000017559"/>
    </source>
</evidence>
<dbReference type="InterPro" id="IPR003333">
    <property type="entry name" value="CMAS"/>
</dbReference>
<dbReference type="InterPro" id="IPR029063">
    <property type="entry name" value="SAM-dependent_MTases_sf"/>
</dbReference>
<comment type="caution">
    <text evidence="6">The sequence shown here is derived from an EMBL/GenBank/DDBJ whole genome shotgun (WGS) entry which is preliminary data.</text>
</comment>
<gene>
    <name evidence="6" type="ORF">Moror_12446</name>
</gene>
<keyword evidence="7" id="KW-1185">Reference proteome</keyword>
<evidence type="ECO:0000256" key="2">
    <source>
        <dbReference type="ARBA" id="ARBA00022603"/>
    </source>
</evidence>
<dbReference type="GO" id="GO:0032259">
    <property type="term" value="P:methylation"/>
    <property type="evidence" value="ECO:0007669"/>
    <property type="project" value="UniProtKB-KW"/>
</dbReference>
<evidence type="ECO:0000256" key="3">
    <source>
        <dbReference type="ARBA" id="ARBA00022679"/>
    </source>
</evidence>
<organism evidence="6 7">
    <name type="scientific">Moniliophthora roreri (strain MCA 2997)</name>
    <name type="common">Cocoa frosty pod rot fungus</name>
    <name type="synonym">Crinipellis roreri</name>
    <dbReference type="NCBI Taxonomy" id="1381753"/>
    <lineage>
        <taxon>Eukaryota</taxon>
        <taxon>Fungi</taxon>
        <taxon>Dikarya</taxon>
        <taxon>Basidiomycota</taxon>
        <taxon>Agaricomycotina</taxon>
        <taxon>Agaricomycetes</taxon>
        <taxon>Agaricomycetidae</taxon>
        <taxon>Agaricales</taxon>
        <taxon>Marasmiineae</taxon>
        <taxon>Marasmiaceae</taxon>
        <taxon>Moniliophthora</taxon>
    </lineage>
</organism>
<keyword evidence="2" id="KW-0489">Methyltransferase</keyword>
<dbReference type="STRING" id="1381753.V2YVW4"/>
<keyword evidence="5" id="KW-0443">Lipid metabolism</keyword>
<protein>
    <submittedName>
        <fullName evidence="6">Cyclopropane-fatty-acyl-phospholipid synthase</fullName>
    </submittedName>
</protein>
<proteinExistence type="inferred from homology"/>
<evidence type="ECO:0000256" key="1">
    <source>
        <dbReference type="ARBA" id="ARBA00010815"/>
    </source>
</evidence>
<dbReference type="Proteomes" id="UP000017559">
    <property type="component" value="Unassembled WGS sequence"/>
</dbReference>
<dbReference type="SUPFAM" id="SSF53335">
    <property type="entry name" value="S-adenosyl-L-methionine-dependent methyltransferases"/>
    <property type="match status" value="1"/>
</dbReference>
<dbReference type="PANTHER" id="PTHR43667:SF2">
    <property type="entry name" value="FATTY ACID C-METHYL TRANSFERASE"/>
    <property type="match status" value="1"/>
</dbReference>
<dbReference type="Pfam" id="PF02353">
    <property type="entry name" value="CMAS"/>
    <property type="match status" value="2"/>
</dbReference>
<dbReference type="InterPro" id="IPR050723">
    <property type="entry name" value="CFA/CMAS"/>
</dbReference>
<name>V2YVW4_MONRO</name>
<dbReference type="KEGG" id="mrr:Moror_12446"/>
<dbReference type="Gene3D" id="3.40.50.150">
    <property type="entry name" value="Vaccinia Virus protein VP39"/>
    <property type="match status" value="1"/>
</dbReference>
<dbReference type="GO" id="GO:0008610">
    <property type="term" value="P:lipid biosynthetic process"/>
    <property type="evidence" value="ECO:0007669"/>
    <property type="project" value="InterPro"/>
</dbReference>
<dbReference type="PIRSF" id="PIRSF003085">
    <property type="entry name" value="CMAS"/>
    <property type="match status" value="1"/>
</dbReference>
<comment type="similarity">
    <text evidence="1">Belongs to the CFA/CMAS family.</text>
</comment>
<reference evidence="6 7" key="1">
    <citation type="journal article" date="2014" name="BMC Genomics">
        <title>Genome and secretome analysis of the hemibiotrophic fungal pathogen, Moniliophthora roreri, which causes frosty pod rot disease of cacao: mechanisms of the biotrophic and necrotrophic phases.</title>
        <authorList>
            <person name="Meinhardt L.W."/>
            <person name="Costa G.G.L."/>
            <person name="Thomazella D.P.T."/>
            <person name="Teixeira P.J.P.L."/>
            <person name="Carazzolle M.F."/>
            <person name="Schuster S.C."/>
            <person name="Carlson J.E."/>
            <person name="Guiltinan M.J."/>
            <person name="Mieczkowski P."/>
            <person name="Farmer A."/>
            <person name="Ramaraj T."/>
            <person name="Crozier J."/>
            <person name="Davis R.E."/>
            <person name="Shao J."/>
            <person name="Melnick R.L."/>
            <person name="Pereira G.A.G."/>
            <person name="Bailey B.A."/>
        </authorList>
    </citation>
    <scope>NUCLEOTIDE SEQUENCE [LARGE SCALE GENOMIC DNA]</scope>
    <source>
        <strain evidence="6 7">MCA 2997</strain>
    </source>
</reference>
<dbReference type="EMBL" id="AWSO01000061">
    <property type="protein sequence ID" value="ESK95834.1"/>
    <property type="molecule type" value="Genomic_DNA"/>
</dbReference>
<dbReference type="GO" id="GO:0008168">
    <property type="term" value="F:methyltransferase activity"/>
    <property type="evidence" value="ECO:0007669"/>
    <property type="project" value="UniProtKB-KW"/>
</dbReference>
<dbReference type="HOGENOM" id="CLU_026434_0_0_1"/>
<keyword evidence="3" id="KW-0808">Transferase</keyword>
<keyword evidence="4" id="KW-0949">S-adenosyl-L-methionine</keyword>
<dbReference type="AlphaFoldDB" id="V2YVW4"/>